<dbReference type="PANTHER" id="PTHR43280:SF28">
    <property type="entry name" value="HTH-TYPE TRANSCRIPTIONAL ACTIVATOR RHAS"/>
    <property type="match status" value="1"/>
</dbReference>
<comment type="caution">
    <text evidence="5">The sequence shown here is derived from an EMBL/GenBank/DDBJ whole genome shotgun (WGS) entry which is preliminary data.</text>
</comment>
<accession>A0ABU8GYN6</accession>
<organism evidence="5 6">
    <name type="scientific">Streptomyces brasiliscabiei</name>
    <dbReference type="NCBI Taxonomy" id="2736302"/>
    <lineage>
        <taxon>Bacteria</taxon>
        <taxon>Bacillati</taxon>
        <taxon>Actinomycetota</taxon>
        <taxon>Actinomycetes</taxon>
        <taxon>Kitasatosporales</taxon>
        <taxon>Streptomycetaceae</taxon>
        <taxon>Streptomyces</taxon>
    </lineage>
</organism>
<evidence type="ECO:0000259" key="4">
    <source>
        <dbReference type="PROSITE" id="PS01124"/>
    </source>
</evidence>
<keyword evidence="3" id="KW-0804">Transcription</keyword>
<keyword evidence="2" id="KW-0238">DNA-binding</keyword>
<dbReference type="PROSITE" id="PS01124">
    <property type="entry name" value="HTH_ARAC_FAMILY_2"/>
    <property type="match status" value="1"/>
</dbReference>
<dbReference type="Gene3D" id="1.10.10.60">
    <property type="entry name" value="Homeodomain-like"/>
    <property type="match status" value="1"/>
</dbReference>
<sequence>ADAEFGTATAAKYLFMSERSLQRRFKSAYDKTFKEHLNEVRLEHACERLLAGEKVSDVAFDSGFNDPSYFSQRFKHHFG</sequence>
<dbReference type="SUPFAM" id="SSF46689">
    <property type="entry name" value="Homeodomain-like"/>
    <property type="match status" value="1"/>
</dbReference>
<feature type="non-terminal residue" evidence="5">
    <location>
        <position position="1"/>
    </location>
</feature>
<evidence type="ECO:0000256" key="3">
    <source>
        <dbReference type="ARBA" id="ARBA00023163"/>
    </source>
</evidence>
<reference evidence="5 6" key="1">
    <citation type="submission" date="2024-03" db="EMBL/GenBank/DDBJ databases">
        <title>First Report of Pectobacterium brasiliscabiei causing potato scab in china.</title>
        <authorList>
            <person name="Handique U."/>
        </authorList>
    </citation>
    <scope>NUCLEOTIDE SEQUENCE [LARGE SCALE GENOMIC DNA]</scope>
    <source>
        <strain evidence="5 6">ZRIMU1503</strain>
    </source>
</reference>
<dbReference type="PANTHER" id="PTHR43280">
    <property type="entry name" value="ARAC-FAMILY TRANSCRIPTIONAL REGULATOR"/>
    <property type="match status" value="1"/>
</dbReference>
<evidence type="ECO:0000256" key="1">
    <source>
        <dbReference type="ARBA" id="ARBA00023015"/>
    </source>
</evidence>
<protein>
    <submittedName>
        <fullName evidence="5">Helix-turn-helix transcriptional regulator</fullName>
    </submittedName>
</protein>
<evidence type="ECO:0000313" key="6">
    <source>
        <dbReference type="Proteomes" id="UP001365781"/>
    </source>
</evidence>
<dbReference type="SMART" id="SM00342">
    <property type="entry name" value="HTH_ARAC"/>
    <property type="match status" value="1"/>
</dbReference>
<evidence type="ECO:0000256" key="2">
    <source>
        <dbReference type="ARBA" id="ARBA00023125"/>
    </source>
</evidence>
<dbReference type="Pfam" id="PF12833">
    <property type="entry name" value="HTH_18"/>
    <property type="match status" value="1"/>
</dbReference>
<dbReference type="InterPro" id="IPR009057">
    <property type="entry name" value="Homeodomain-like_sf"/>
</dbReference>
<feature type="non-terminal residue" evidence="5">
    <location>
        <position position="79"/>
    </location>
</feature>
<evidence type="ECO:0000313" key="5">
    <source>
        <dbReference type="EMBL" id="MEI5617605.1"/>
    </source>
</evidence>
<gene>
    <name evidence="5" type="ORF">WB403_51830</name>
</gene>
<name>A0ABU8GYN6_9ACTN</name>
<keyword evidence="1" id="KW-0805">Transcription regulation</keyword>
<dbReference type="InterPro" id="IPR018060">
    <property type="entry name" value="HTH_AraC"/>
</dbReference>
<dbReference type="EMBL" id="JBBAYM010000844">
    <property type="protein sequence ID" value="MEI5617605.1"/>
    <property type="molecule type" value="Genomic_DNA"/>
</dbReference>
<feature type="domain" description="HTH araC/xylS-type" evidence="4">
    <location>
        <begin position="1"/>
        <end position="79"/>
    </location>
</feature>
<proteinExistence type="predicted"/>
<dbReference type="Proteomes" id="UP001365781">
    <property type="component" value="Unassembled WGS sequence"/>
</dbReference>
<keyword evidence="6" id="KW-1185">Reference proteome</keyword>